<sequence length="51" mass="5866">MIQKIKYTLIGLTISLLSYYIVLIYQPVEYLTGILSLLIPLQLCGMHVLLR</sequence>
<protein>
    <submittedName>
        <fullName evidence="2">Uncharacterized protein</fullName>
    </submittedName>
</protein>
<feature type="transmembrane region" description="Helical" evidence="1">
    <location>
        <begin position="31"/>
        <end position="50"/>
    </location>
</feature>
<comment type="caution">
    <text evidence="2">The sequence shown here is derived from an EMBL/GenBank/DDBJ whole genome shotgun (WGS) entry which is preliminary data.</text>
</comment>
<evidence type="ECO:0000313" key="3">
    <source>
        <dbReference type="Proteomes" id="UP000466586"/>
    </source>
</evidence>
<organism evidence="2 3">
    <name type="scientific">Hufsiella arboris</name>
    <dbReference type="NCBI Taxonomy" id="2695275"/>
    <lineage>
        <taxon>Bacteria</taxon>
        <taxon>Pseudomonadati</taxon>
        <taxon>Bacteroidota</taxon>
        <taxon>Sphingobacteriia</taxon>
        <taxon>Sphingobacteriales</taxon>
        <taxon>Sphingobacteriaceae</taxon>
        <taxon>Hufsiella</taxon>
    </lineage>
</organism>
<dbReference type="Proteomes" id="UP000466586">
    <property type="component" value="Unassembled WGS sequence"/>
</dbReference>
<dbReference type="AlphaFoldDB" id="A0A7K1Y6U7"/>
<evidence type="ECO:0000256" key="1">
    <source>
        <dbReference type="SAM" id="Phobius"/>
    </source>
</evidence>
<accession>A0A7K1Y6U7</accession>
<proteinExistence type="predicted"/>
<keyword evidence="1" id="KW-1133">Transmembrane helix</keyword>
<name>A0A7K1Y6U7_9SPHI</name>
<dbReference type="RefSeq" id="WP_160843472.1">
    <property type="nucleotide sequence ID" value="NZ_WVHT01000002.1"/>
</dbReference>
<dbReference type="EMBL" id="WVHT01000002">
    <property type="protein sequence ID" value="MXV50293.1"/>
    <property type="molecule type" value="Genomic_DNA"/>
</dbReference>
<reference evidence="2 3" key="1">
    <citation type="submission" date="2019-11" db="EMBL/GenBank/DDBJ databases">
        <title>Pedobacter sp. HMF7647 Genome sequencing and assembly.</title>
        <authorList>
            <person name="Kang H."/>
            <person name="Kim H."/>
            <person name="Joh K."/>
        </authorList>
    </citation>
    <scope>NUCLEOTIDE SEQUENCE [LARGE SCALE GENOMIC DNA]</scope>
    <source>
        <strain evidence="2 3">HMF7647</strain>
    </source>
</reference>
<gene>
    <name evidence="2" type="ORF">GS399_04860</name>
</gene>
<feature type="transmembrane region" description="Helical" evidence="1">
    <location>
        <begin position="7"/>
        <end position="25"/>
    </location>
</feature>
<evidence type="ECO:0000313" key="2">
    <source>
        <dbReference type="EMBL" id="MXV50293.1"/>
    </source>
</evidence>
<keyword evidence="1" id="KW-0812">Transmembrane</keyword>
<keyword evidence="3" id="KW-1185">Reference proteome</keyword>
<keyword evidence="1" id="KW-0472">Membrane</keyword>